<evidence type="ECO:0000313" key="2">
    <source>
        <dbReference type="EMBL" id="ADB86387.1"/>
    </source>
</evidence>
<dbReference type="SUPFAM" id="SSF89796">
    <property type="entry name" value="CoA-transferase family III (CaiB/BaiF)"/>
    <property type="match status" value="1"/>
</dbReference>
<dbReference type="InterPro" id="IPR003673">
    <property type="entry name" value="CoA-Trfase_fam_III"/>
</dbReference>
<dbReference type="HOGENOM" id="CLU_033975_2_1_2"/>
<dbReference type="PANTHER" id="PTHR48207">
    <property type="entry name" value="SUCCINATE--HYDROXYMETHYLGLUTARATE COA-TRANSFERASE"/>
    <property type="match status" value="1"/>
</dbReference>
<dbReference type="InterPro" id="IPR023606">
    <property type="entry name" value="CoA-Trfase_III_dom_1_sf"/>
</dbReference>
<name>D2PGX6_SACI9</name>
<dbReference type="Gene3D" id="3.30.1540.10">
    <property type="entry name" value="formyl-coa transferase, domain 3"/>
    <property type="match status" value="1"/>
</dbReference>
<evidence type="ECO:0000256" key="1">
    <source>
        <dbReference type="ARBA" id="ARBA00022679"/>
    </source>
</evidence>
<dbReference type="KEGG" id="sii:LD85_0651"/>
<evidence type="ECO:0000313" key="3">
    <source>
        <dbReference type="Proteomes" id="UP000001404"/>
    </source>
</evidence>
<organism evidence="2 3">
    <name type="scientific">Saccharolobus islandicus (strain L.D.8.5 / Lassen #2)</name>
    <name type="common">Sulfolobus islandicus</name>
    <dbReference type="NCBI Taxonomy" id="425944"/>
    <lineage>
        <taxon>Archaea</taxon>
        <taxon>Thermoproteota</taxon>
        <taxon>Thermoprotei</taxon>
        <taxon>Sulfolobales</taxon>
        <taxon>Sulfolobaceae</taxon>
        <taxon>Saccharolobus</taxon>
    </lineage>
</organism>
<dbReference type="AlphaFoldDB" id="D2PGX6"/>
<dbReference type="PANTHER" id="PTHR48207:SF3">
    <property type="entry name" value="SUCCINATE--HYDROXYMETHYLGLUTARATE COA-TRANSFERASE"/>
    <property type="match status" value="1"/>
</dbReference>
<dbReference type="Proteomes" id="UP000001404">
    <property type="component" value="Chromosome"/>
</dbReference>
<proteinExistence type="predicted"/>
<reference evidence="3" key="1">
    <citation type="journal article" date="2009" name="Proc. Natl. Acad. Sci. U.S.A.">
        <title>Biogeography of the Sulfolobus islandicus pan-genome.</title>
        <authorList>
            <person name="Reno M.L."/>
            <person name="Held N.L."/>
            <person name="Fields C.J."/>
            <person name="Burke P.V."/>
            <person name="Whitaker R.J."/>
        </authorList>
    </citation>
    <scope>NUCLEOTIDE SEQUENCE [LARGE SCALE GENOMIC DNA]</scope>
    <source>
        <strain evidence="3">L.D.8.5 / Lassen #2</strain>
    </source>
</reference>
<dbReference type="GO" id="GO:0008410">
    <property type="term" value="F:CoA-transferase activity"/>
    <property type="evidence" value="ECO:0007669"/>
    <property type="project" value="TreeGrafter"/>
</dbReference>
<keyword evidence="1" id="KW-0808">Transferase</keyword>
<dbReference type="InterPro" id="IPR050483">
    <property type="entry name" value="CoA-transferase_III_domain"/>
</dbReference>
<evidence type="ECO:0008006" key="4">
    <source>
        <dbReference type="Google" id="ProtNLM"/>
    </source>
</evidence>
<dbReference type="InterPro" id="IPR044855">
    <property type="entry name" value="CoA-Trfase_III_dom3_sf"/>
</dbReference>
<dbReference type="Gene3D" id="3.40.50.10540">
    <property type="entry name" value="Crotonobetainyl-coa:carnitine coa-transferase, domain 1"/>
    <property type="match status" value="1"/>
</dbReference>
<dbReference type="Pfam" id="PF02515">
    <property type="entry name" value="CoA_transf_3"/>
    <property type="match status" value="1"/>
</dbReference>
<dbReference type="EMBL" id="CP001731">
    <property type="protein sequence ID" value="ADB86387.1"/>
    <property type="molecule type" value="Genomic_DNA"/>
</dbReference>
<accession>D2PGX6</accession>
<gene>
    <name evidence="2" type="ordered locus">LD85_0651</name>
</gene>
<protein>
    <recommendedName>
        <fullName evidence="4">L-carnitine dehydratase/bile acid-inducible protein F</fullName>
    </recommendedName>
</protein>
<sequence length="376" mass="42648">MGKGFMYRVIELGHVISVPFAGEILRHLGFEVIKVEPLLGDPSRADDVLGDSMFIFNNRGKRSISIDLKKDKGREVFLKLIENSHVLIENLSPYAMDRLGLSDDVIFSTNPSLIYCSVKGYPKGKYENLPAFGTVIEAESGIMDANGKARLPASITDMNASTYCVITILWALLMKKPGHYRVDIIQTNTVWLGYYFIAFQKYGKLFEGGKDELPFWAPYELFKSSEGKEFYLAVNDNIKFTKLCKALGLDDLLVDGRFKTNADRVTNRKILHEKLQQKFSSMKLEEIINILRYNDIPIGKLNNVKDLVSNELVEWDIFGNVKIPSLPLPGSLNNQDVPYLGEDTLNILKELEYSENEIEDMIKENIIMPNRGEKKA</sequence>